<dbReference type="SMART" id="SM00710">
    <property type="entry name" value="PbH1"/>
    <property type="match status" value="4"/>
</dbReference>
<proteinExistence type="predicted"/>
<feature type="domain" description="MBG" evidence="1">
    <location>
        <begin position="923"/>
        <end position="997"/>
    </location>
</feature>
<comment type="caution">
    <text evidence="2">The sequence shown here is derived from an EMBL/GenBank/DDBJ whole genome shotgun (WGS) entry which is preliminary data.</text>
</comment>
<dbReference type="Gene3D" id="3.30.160.710">
    <property type="match status" value="3"/>
</dbReference>
<dbReference type="Pfam" id="PF18676">
    <property type="entry name" value="MBG_2"/>
    <property type="match status" value="4"/>
</dbReference>
<reference evidence="2 3" key="1">
    <citation type="submission" date="2020-05" db="EMBL/GenBank/DDBJ databases">
        <title>Description of Pedobacter foliorum sp. nov.</title>
        <authorList>
            <person name="Qi S."/>
            <person name="Carlier A."/>
            <person name="Cnockaert M."/>
            <person name="Vandamme P."/>
        </authorList>
    </citation>
    <scope>NUCLEOTIDE SEQUENCE [LARGE SCALE GENOMIC DNA]</scope>
    <source>
        <strain evidence="2 3">LMG 31300</strain>
    </source>
</reference>
<feature type="domain" description="MBG" evidence="1">
    <location>
        <begin position="755"/>
        <end position="830"/>
    </location>
</feature>
<dbReference type="InterPro" id="IPR026341">
    <property type="entry name" value="T9SS_type_B"/>
</dbReference>
<evidence type="ECO:0000259" key="1">
    <source>
        <dbReference type="Pfam" id="PF18676"/>
    </source>
</evidence>
<evidence type="ECO:0000313" key="2">
    <source>
        <dbReference type="EMBL" id="NQX33148.1"/>
    </source>
</evidence>
<name>A0ABX2DGD2_9SPHI</name>
<feature type="domain" description="MBG" evidence="1">
    <location>
        <begin position="570"/>
        <end position="655"/>
    </location>
</feature>
<dbReference type="InterPro" id="IPR041286">
    <property type="entry name" value="MBG_2"/>
</dbReference>
<keyword evidence="3" id="KW-1185">Reference proteome</keyword>
<dbReference type="Proteomes" id="UP000762110">
    <property type="component" value="Unassembled WGS sequence"/>
</dbReference>
<dbReference type="InterPro" id="IPR008964">
    <property type="entry name" value="Invasin/intimin_cell_adhesion"/>
</dbReference>
<dbReference type="SUPFAM" id="SSF51126">
    <property type="entry name" value="Pectin lyase-like"/>
    <property type="match status" value="1"/>
</dbReference>
<dbReference type="SUPFAM" id="SSF49373">
    <property type="entry name" value="Invasin/intimin cell-adhesion fragments"/>
    <property type="match status" value="2"/>
</dbReference>
<protein>
    <submittedName>
        <fullName evidence="2">Gliding motility-associated C-terminal domain-containing protein</fullName>
    </submittedName>
</protein>
<organism evidence="2 3">
    <name type="scientific">Pedobacter boryungensis</name>
    <dbReference type="NCBI Taxonomy" id="869962"/>
    <lineage>
        <taxon>Bacteria</taxon>
        <taxon>Pseudomonadati</taxon>
        <taxon>Bacteroidota</taxon>
        <taxon>Sphingobacteriia</taxon>
        <taxon>Sphingobacteriales</taxon>
        <taxon>Sphingobacteriaceae</taxon>
        <taxon>Pedobacter</taxon>
    </lineage>
</organism>
<dbReference type="Pfam" id="PF13585">
    <property type="entry name" value="CHU_C"/>
    <property type="match status" value="1"/>
</dbReference>
<sequence length="1265" mass="134600">MTKLSQVPWNTLGAGDIVSIHYDPNPYREKFLISTSGEPGNPITILGIPGPNGEKPIIDGENATSDPQKLAFPNTDVFGLIFIGPGTGAGSYGPIPHDIIIDNLEIRNAHPTKTFTTASAPQTKVAYDVFSAGIYAERVQDLVVRNCNINNCGIGLFINSKFLYHAHSKNILIEKNTFTKIGVVGDFHDHGLYVEAENVVYQYNFFDKLIDGALGASLKDRSSGNIFRYNYIVSSAGHAVQIAEPQGGIGVLDLLPSYKETFMYGNVIFSDVDGATRFIRYGGDQGEYKYYRPGTLHFYNNTVVIERNKTYNIDPSKPSKAAYDVSLFLMADGGDIAGGDTVTITTKVDMRNNIIYGQAVPGSPAGTIPSQLNILSTNLSGEVNMRNNWLSPHVVDLYEYNTSGGGKKPNAGRVTHINDMYGNMGLNDPGFKDYANKDFSLLPTSNAIDGGTTLSTAATNYPVLEEYINHMKAKTRTLTGTIDIGAFESSVPALNNGYPKELTTTYGAADFNPAGTASANPPIPYNSSDLTVATIVAGKIHIVGAGKTVIKASVAGQEYVLNLTVNKAMLTIKPDVVYKKVGAPVPSNFKVTYKGFVNGENETVLTKLPTVTTNATANSPIVSPINQTNNWNPYPLVANGATAANYQIVYVNGVMNMYDDKKLAQHISFNLESAATYGDSDFDPNAWSDNPTIPITYTSSDPKVATIVNNKIHVVGIGTTTITVNQPGNAIFLDPVNRYGNSPVTGTLEVQKATLNIKADSKSITAGSPIPPLTGTITGFVLGQDKTVLTKQPTYTTTATATSPPGTYKIIASAATAANYFINYVSGTLTITSQATIPQVIKFDPLAAVTYGTADIPLTATSDNNKIQITYLSSNTSVATIVGGKLHITGAGTADITASQAGDATYISAKDVVQVLTVNKAPLTITADPKTKQEGSANPALTASFSGFVNGENQTALITQPTLTTTATIASTPGDYPITASSATANNYLISYVPGILKVTANPNVLTPQTINLPSTATATYGDADFVPGATSSNNTIQITYQSSNPLVATIVNGKIHIKGAGTTTITASQPGDSKYSPATDVMQTLTVKKATLLISADIQVKIAGTPNPIFTVSYFGFVYGEDVKVLTSPPSITTNATVTSPAGVYPLTVSGATADNYNIAYSNSTLTISNALRIPITLSDVTNILSPNADGINDYWIIKNIKLYPENHVRVLDLTGRIVFEKRNYDNTWDGKYKGKNLGTGAYIFLIEPGDGHEKLKGTLTIIP</sequence>
<dbReference type="EMBL" id="JABMKV010000005">
    <property type="protein sequence ID" value="NQX33148.1"/>
    <property type="molecule type" value="Genomic_DNA"/>
</dbReference>
<feature type="domain" description="MBG" evidence="1">
    <location>
        <begin position="1093"/>
        <end position="1168"/>
    </location>
</feature>
<dbReference type="InterPro" id="IPR011050">
    <property type="entry name" value="Pectin_lyase_fold/virulence"/>
</dbReference>
<dbReference type="Gene3D" id="2.60.40.1080">
    <property type="match status" value="3"/>
</dbReference>
<dbReference type="NCBIfam" id="TIGR04131">
    <property type="entry name" value="Bac_Flav_CTERM"/>
    <property type="match status" value="1"/>
</dbReference>
<gene>
    <name evidence="2" type="ORF">HQN85_15530</name>
</gene>
<evidence type="ECO:0000313" key="3">
    <source>
        <dbReference type="Proteomes" id="UP000762110"/>
    </source>
</evidence>
<accession>A0ABX2DGD2</accession>
<dbReference type="InterPro" id="IPR006626">
    <property type="entry name" value="PbH1"/>
</dbReference>